<reference evidence="1" key="1">
    <citation type="journal article" date="2023" name="Insect Mol. Biol.">
        <title>Genome sequencing provides insights into the evolution of gene families encoding plant cell wall-degrading enzymes in longhorned beetles.</title>
        <authorList>
            <person name="Shin N.R."/>
            <person name="Okamura Y."/>
            <person name="Kirsch R."/>
            <person name="Pauchet Y."/>
        </authorList>
    </citation>
    <scope>NUCLEOTIDE SEQUENCE</scope>
    <source>
        <strain evidence="1">RBIC_L_NR</strain>
    </source>
</reference>
<comment type="caution">
    <text evidence="1">The sequence shown here is derived from an EMBL/GenBank/DDBJ whole genome shotgun (WGS) entry which is preliminary data.</text>
</comment>
<dbReference type="Proteomes" id="UP001162156">
    <property type="component" value="Unassembled WGS sequence"/>
</dbReference>
<evidence type="ECO:0000313" key="1">
    <source>
        <dbReference type="EMBL" id="KAJ8927225.1"/>
    </source>
</evidence>
<dbReference type="EMBL" id="JANEYF010005711">
    <property type="protein sequence ID" value="KAJ8927225.1"/>
    <property type="molecule type" value="Genomic_DNA"/>
</dbReference>
<keyword evidence="2" id="KW-1185">Reference proteome</keyword>
<evidence type="ECO:0000313" key="2">
    <source>
        <dbReference type="Proteomes" id="UP001162156"/>
    </source>
</evidence>
<sequence>MSVPPLPPPRTKPLVDLPLYNNLPAGMFENSSDSELEKMEAKLFNSNSRSKISYKKSRNPMCTLDRLSVRTEVCTR</sequence>
<dbReference type="AlphaFoldDB" id="A0AAV8WLV7"/>
<name>A0AAV8WLV7_9CUCU</name>
<proteinExistence type="predicted"/>
<gene>
    <name evidence="1" type="ORF">NQ314_020347</name>
</gene>
<accession>A0AAV8WLV7</accession>
<protein>
    <submittedName>
        <fullName evidence="1">Uncharacterized protein</fullName>
    </submittedName>
</protein>
<organism evidence="1 2">
    <name type="scientific">Rhamnusium bicolor</name>
    <dbReference type="NCBI Taxonomy" id="1586634"/>
    <lineage>
        <taxon>Eukaryota</taxon>
        <taxon>Metazoa</taxon>
        <taxon>Ecdysozoa</taxon>
        <taxon>Arthropoda</taxon>
        <taxon>Hexapoda</taxon>
        <taxon>Insecta</taxon>
        <taxon>Pterygota</taxon>
        <taxon>Neoptera</taxon>
        <taxon>Endopterygota</taxon>
        <taxon>Coleoptera</taxon>
        <taxon>Polyphaga</taxon>
        <taxon>Cucujiformia</taxon>
        <taxon>Chrysomeloidea</taxon>
        <taxon>Cerambycidae</taxon>
        <taxon>Lepturinae</taxon>
        <taxon>Rhagiini</taxon>
        <taxon>Rhamnusium</taxon>
    </lineage>
</organism>